<proteinExistence type="predicted"/>
<keyword evidence="2" id="KW-1185">Reference proteome</keyword>
<name>A0ABV2AES9_9EUKA</name>
<dbReference type="EMBL" id="JBDODL010000025">
    <property type="protein sequence ID" value="MES1918190.1"/>
    <property type="molecule type" value="Genomic_DNA"/>
</dbReference>
<accession>A0ABV2AES9</accession>
<comment type="caution">
    <text evidence="1">The sequence shown here is derived from an EMBL/GenBank/DDBJ whole genome shotgun (WGS) entry which is preliminary data.</text>
</comment>
<evidence type="ECO:0000313" key="1">
    <source>
        <dbReference type="EMBL" id="MES1918190.1"/>
    </source>
</evidence>
<organism evidence="1 2">
    <name type="scientific">Bonamia ostreae</name>
    <dbReference type="NCBI Taxonomy" id="126728"/>
    <lineage>
        <taxon>Eukaryota</taxon>
        <taxon>Sar</taxon>
        <taxon>Rhizaria</taxon>
        <taxon>Endomyxa</taxon>
        <taxon>Ascetosporea</taxon>
        <taxon>Haplosporida</taxon>
        <taxon>Bonamia</taxon>
    </lineage>
</organism>
<gene>
    <name evidence="1" type="ORF">MHBO_000198</name>
</gene>
<sequence length="88" mass="9780">MIFKVDETNVTIGKTSDNRFVIKTNKVLKANGLQSKERANELLLKSKFSKSSKPNEFDGSALKILTEPSELADDIKSENGCLLTSRTF</sequence>
<dbReference type="Proteomes" id="UP001439008">
    <property type="component" value="Unassembled WGS sequence"/>
</dbReference>
<evidence type="ECO:0000313" key="2">
    <source>
        <dbReference type="Proteomes" id="UP001439008"/>
    </source>
</evidence>
<protein>
    <submittedName>
        <fullName evidence="1">Uncharacterized protein</fullName>
    </submittedName>
</protein>
<reference evidence="1 2" key="1">
    <citation type="journal article" date="2024" name="BMC Biol.">
        <title>Comparative genomics of Ascetosporea gives new insight into the evolutionary basis for animal parasitism in Rhizaria.</title>
        <authorList>
            <person name="Hiltunen Thoren M."/>
            <person name="Onut-Brannstrom I."/>
            <person name="Alfjorden A."/>
            <person name="Peckova H."/>
            <person name="Swords F."/>
            <person name="Hooper C."/>
            <person name="Holzer A.S."/>
            <person name="Bass D."/>
            <person name="Burki F."/>
        </authorList>
    </citation>
    <scope>NUCLEOTIDE SEQUENCE [LARGE SCALE GENOMIC DNA]</scope>
    <source>
        <strain evidence="1">20-A016</strain>
    </source>
</reference>